<dbReference type="GO" id="GO:0017004">
    <property type="term" value="P:cytochrome complex assembly"/>
    <property type="evidence" value="ECO:0007669"/>
    <property type="project" value="UniProtKB-KW"/>
</dbReference>
<dbReference type="PANTHER" id="PTHR31566:SF0">
    <property type="entry name" value="CYTOCHROME C BIOGENESIS PROTEIN CCS1, CHLOROPLASTIC"/>
    <property type="match status" value="1"/>
</dbReference>
<organism evidence="9 10">
    <name type="scientific">Kocuria rosea</name>
    <name type="common">Deinococcus erythromyxa</name>
    <name type="synonym">Micrococcus rubens</name>
    <dbReference type="NCBI Taxonomy" id="1275"/>
    <lineage>
        <taxon>Bacteria</taxon>
        <taxon>Bacillati</taxon>
        <taxon>Actinomycetota</taxon>
        <taxon>Actinomycetes</taxon>
        <taxon>Micrococcales</taxon>
        <taxon>Micrococcaceae</taxon>
        <taxon>Kocuria</taxon>
    </lineage>
</organism>
<protein>
    <submittedName>
        <fullName evidence="9">Cytochrome c biogenesis protein ResB</fullName>
    </submittedName>
</protein>
<gene>
    <name evidence="9" type="ORF">E2R59_03430</name>
</gene>
<keyword evidence="2 7" id="KW-0812">Transmembrane</keyword>
<feature type="region of interest" description="Disordered" evidence="6">
    <location>
        <begin position="554"/>
        <end position="616"/>
    </location>
</feature>
<name>A0A4R5YN77_KOCRO</name>
<feature type="transmembrane region" description="Helical" evidence="7">
    <location>
        <begin position="206"/>
        <end position="227"/>
    </location>
</feature>
<evidence type="ECO:0000256" key="1">
    <source>
        <dbReference type="ARBA" id="ARBA00004141"/>
    </source>
</evidence>
<dbReference type="InterPro" id="IPR023494">
    <property type="entry name" value="Cyt_c_bgen_Ccs1/CcsB/ResB"/>
</dbReference>
<reference evidence="9 10" key="1">
    <citation type="submission" date="2019-03" db="EMBL/GenBank/DDBJ databases">
        <title>Genome Sequencing and Assembly of Various Microbes Isolated from Partially Reclaimed Soil and Acid Mine Drainage (AMD) Site.</title>
        <authorList>
            <person name="Steinbock B."/>
            <person name="Bechtold R."/>
            <person name="Sevigny J.L."/>
            <person name="Thomas D."/>
            <person name="Cuthill L.R."/>
            <person name="Aveiro Johannsen E.J."/>
            <person name="Thomas K."/>
            <person name="Ghosh A."/>
        </authorList>
    </citation>
    <scope>NUCLEOTIDE SEQUENCE [LARGE SCALE GENOMIC DNA]</scope>
    <source>
        <strain evidence="9 10">S-A3</strain>
    </source>
</reference>
<dbReference type="GeneID" id="64346451"/>
<feature type="transmembrane region" description="Helical" evidence="7">
    <location>
        <begin position="482"/>
        <end position="501"/>
    </location>
</feature>
<evidence type="ECO:0000259" key="8">
    <source>
        <dbReference type="Pfam" id="PF05140"/>
    </source>
</evidence>
<comment type="caution">
    <text evidence="9">The sequence shown here is derived from an EMBL/GenBank/DDBJ whole genome shotgun (WGS) entry which is preliminary data.</text>
</comment>
<evidence type="ECO:0000313" key="10">
    <source>
        <dbReference type="Proteomes" id="UP000295163"/>
    </source>
</evidence>
<dbReference type="InterPro" id="IPR007816">
    <property type="entry name" value="ResB-like_domain"/>
</dbReference>
<dbReference type="GO" id="GO:0016020">
    <property type="term" value="C:membrane"/>
    <property type="evidence" value="ECO:0007669"/>
    <property type="project" value="UniProtKB-SubCell"/>
</dbReference>
<dbReference type="AlphaFoldDB" id="A0A4R5YN77"/>
<evidence type="ECO:0000313" key="9">
    <source>
        <dbReference type="EMBL" id="TDL47045.1"/>
    </source>
</evidence>
<evidence type="ECO:0000256" key="3">
    <source>
        <dbReference type="ARBA" id="ARBA00022748"/>
    </source>
</evidence>
<proteinExistence type="predicted"/>
<feature type="compositionally biased region" description="Basic and acidic residues" evidence="6">
    <location>
        <begin position="599"/>
        <end position="616"/>
    </location>
</feature>
<feature type="transmembrane region" description="Helical" evidence="7">
    <location>
        <begin position="47"/>
        <end position="66"/>
    </location>
</feature>
<feature type="compositionally biased region" description="Low complexity" evidence="6">
    <location>
        <begin position="561"/>
        <end position="598"/>
    </location>
</feature>
<dbReference type="Proteomes" id="UP000295163">
    <property type="component" value="Unassembled WGS sequence"/>
</dbReference>
<evidence type="ECO:0000256" key="4">
    <source>
        <dbReference type="ARBA" id="ARBA00022989"/>
    </source>
</evidence>
<keyword evidence="4 7" id="KW-1133">Transmembrane helix</keyword>
<keyword evidence="5 7" id="KW-0472">Membrane</keyword>
<feature type="domain" description="ResB-like" evidence="8">
    <location>
        <begin position="46"/>
        <end position="539"/>
    </location>
</feature>
<keyword evidence="3" id="KW-0201">Cytochrome c-type biogenesis</keyword>
<comment type="subcellular location">
    <subcellularLocation>
        <location evidence="1">Membrane</location>
        <topology evidence="1">Multi-pass membrane protein</topology>
    </subcellularLocation>
</comment>
<accession>A0A4R5YN77</accession>
<feature type="transmembrane region" description="Helical" evidence="7">
    <location>
        <begin position="102"/>
        <end position="121"/>
    </location>
</feature>
<dbReference type="Pfam" id="PF05140">
    <property type="entry name" value="ResB"/>
    <property type="match status" value="1"/>
</dbReference>
<evidence type="ECO:0000256" key="6">
    <source>
        <dbReference type="SAM" id="MobiDB-lite"/>
    </source>
</evidence>
<evidence type="ECO:0000256" key="2">
    <source>
        <dbReference type="ARBA" id="ARBA00022692"/>
    </source>
</evidence>
<feature type="compositionally biased region" description="Low complexity" evidence="6">
    <location>
        <begin position="1"/>
        <end position="19"/>
    </location>
</feature>
<dbReference type="RefSeq" id="WP_133409262.1">
    <property type="nucleotide sequence ID" value="NZ_SMZT01000001.1"/>
</dbReference>
<dbReference type="EMBL" id="SMZT01000001">
    <property type="protein sequence ID" value="TDL47045.1"/>
    <property type="molecule type" value="Genomic_DNA"/>
</dbReference>
<dbReference type="PANTHER" id="PTHR31566">
    <property type="entry name" value="CYTOCHROME C BIOGENESIS PROTEIN CCS1, CHLOROPLASTIC"/>
    <property type="match status" value="1"/>
</dbReference>
<sequence>MSTAAPPSSSGPASPDPSGQRTPDVELPALGPLGMARWAWTQLTKMNTALFLLLLLAVAAVPGSIFPQRIQDPAAVQDYIDNNPVLGEWLDRVQLFDVFSSAWFSAIYILLFVSLVGCVLPRAAKHWRAWRAEPPRTPRRLERLPEHRSLALGGRDGAGAPAPDDVVADAARLLKRRGYRVAVRDAATAAPSVAAERGMWKEVGNIVFHLALLGVLVSVAVGSLFGYKGQRVVVEGESFVNTLIGYDSFTPGPNYDADWLDPFSVRLDSFEAVFNRDTTNPRNYGAPLDFTAEVTVQDEPGAEPRQEVLKVNQPLNVNGVKSYLVGNGYAPVVRVTDGNGDVAFEGPVVTIPSDGVYTSSLVLKVPDARPDQLGLVGLLLPTAVGGEGEMPRSVDPGLANPRLILSAYHGDLGLDSGEAQNVYVLDVEPLTELNAMTNENGAITLDAANPVHELPDGKGTVEFLDVKRYVGLDVHYDPGKTGAFVSFVAAFAGLLMSLFIARRRVWVRAAEGVDADGRPCTVLEYGLLARGEDPRLAAEAERLDRLWTEQWQDAGVRDTDTTTTTTTGTGTATTPTPAPATATATATTAAAGSTGRAAGRPDRRTDSVPDARPDHE</sequence>
<evidence type="ECO:0000256" key="7">
    <source>
        <dbReference type="SAM" id="Phobius"/>
    </source>
</evidence>
<feature type="region of interest" description="Disordered" evidence="6">
    <location>
        <begin position="1"/>
        <end position="25"/>
    </location>
</feature>
<evidence type="ECO:0000256" key="5">
    <source>
        <dbReference type="ARBA" id="ARBA00023136"/>
    </source>
</evidence>